<proteinExistence type="predicted"/>
<comment type="caution">
    <text evidence="6">The sequence shown here is derived from an EMBL/GenBank/DDBJ whole genome shotgun (WGS) entry which is preliminary data.</text>
</comment>
<evidence type="ECO:0000313" key="6">
    <source>
        <dbReference type="EMBL" id="KAG9231452.1"/>
    </source>
</evidence>
<dbReference type="GO" id="GO:0005975">
    <property type="term" value="P:carbohydrate metabolic process"/>
    <property type="evidence" value="ECO:0007669"/>
    <property type="project" value="InterPro"/>
</dbReference>
<name>A0A9P7YDZ3_9HELO</name>
<evidence type="ECO:0000259" key="3">
    <source>
        <dbReference type="Pfam" id="PF25115"/>
    </source>
</evidence>
<dbReference type="PANTHER" id="PTHR31002:SF34">
    <property type="entry name" value="CELL WALL PROTEIN CWP1-RELATED"/>
    <property type="match status" value="1"/>
</dbReference>
<dbReference type="OrthoDB" id="2113314at2759"/>
<feature type="compositionally biased region" description="Basic and acidic residues" evidence="1">
    <location>
        <begin position="32"/>
        <end position="44"/>
    </location>
</feature>
<evidence type="ECO:0000256" key="1">
    <source>
        <dbReference type="SAM" id="MobiDB-lite"/>
    </source>
</evidence>
<dbReference type="Pfam" id="PF25115">
    <property type="entry name" value="Agd3_CE"/>
    <property type="match status" value="1"/>
</dbReference>
<evidence type="ECO:0000259" key="5">
    <source>
        <dbReference type="Pfam" id="PF25117"/>
    </source>
</evidence>
<organism evidence="6 7">
    <name type="scientific">Amylocarpus encephaloides</name>
    <dbReference type="NCBI Taxonomy" id="45428"/>
    <lineage>
        <taxon>Eukaryota</taxon>
        <taxon>Fungi</taxon>
        <taxon>Dikarya</taxon>
        <taxon>Ascomycota</taxon>
        <taxon>Pezizomycotina</taxon>
        <taxon>Leotiomycetes</taxon>
        <taxon>Helotiales</taxon>
        <taxon>Helotiales incertae sedis</taxon>
        <taxon>Amylocarpus</taxon>
    </lineage>
</organism>
<feature type="domain" description="Agd3 C-terminal" evidence="5">
    <location>
        <begin position="697"/>
        <end position="759"/>
    </location>
</feature>
<dbReference type="InterPro" id="IPR056827">
    <property type="entry name" value="CBM87_Agd3"/>
</dbReference>
<dbReference type="InterPro" id="IPR050788">
    <property type="entry name" value="Yeast_SRP1/TIP1_CWP"/>
</dbReference>
<feature type="domain" description="Agd3 CBM87" evidence="4">
    <location>
        <begin position="96"/>
        <end position="309"/>
    </location>
</feature>
<dbReference type="Proteomes" id="UP000824998">
    <property type="component" value="Unassembled WGS sequence"/>
</dbReference>
<reference evidence="6" key="1">
    <citation type="journal article" date="2021" name="IMA Fungus">
        <title>Genomic characterization of three marine fungi, including Emericellopsis atlantica sp. nov. with signatures of a generalist lifestyle and marine biomass degradation.</title>
        <authorList>
            <person name="Hagestad O.C."/>
            <person name="Hou L."/>
            <person name="Andersen J.H."/>
            <person name="Hansen E.H."/>
            <person name="Altermark B."/>
            <person name="Li C."/>
            <person name="Kuhnert E."/>
            <person name="Cox R.J."/>
            <person name="Crous P.W."/>
            <person name="Spatafora J.W."/>
            <person name="Lail K."/>
            <person name="Amirebrahimi M."/>
            <person name="Lipzen A."/>
            <person name="Pangilinan J."/>
            <person name="Andreopoulos W."/>
            <person name="Hayes R.D."/>
            <person name="Ng V."/>
            <person name="Grigoriev I.V."/>
            <person name="Jackson S.A."/>
            <person name="Sutton T.D.S."/>
            <person name="Dobson A.D.W."/>
            <person name="Rama T."/>
        </authorList>
    </citation>
    <scope>NUCLEOTIDE SEQUENCE</scope>
    <source>
        <strain evidence="6">TRa018bII</strain>
    </source>
</reference>
<dbReference type="AlphaFoldDB" id="A0A9P7YDZ3"/>
<evidence type="ECO:0000313" key="7">
    <source>
        <dbReference type="Proteomes" id="UP000824998"/>
    </source>
</evidence>
<keyword evidence="2" id="KW-0732">Signal</keyword>
<dbReference type="Pfam" id="PF25117">
    <property type="entry name" value="Agd3_C"/>
    <property type="match status" value="1"/>
</dbReference>
<feature type="domain" description="Agd3 deacetylase" evidence="3">
    <location>
        <begin position="323"/>
        <end position="688"/>
    </location>
</feature>
<evidence type="ECO:0000259" key="4">
    <source>
        <dbReference type="Pfam" id="PF25116"/>
    </source>
</evidence>
<feature type="chain" id="PRO_5040259621" description="Extracellular serine-rich protein" evidence="2">
    <location>
        <begin position="24"/>
        <end position="761"/>
    </location>
</feature>
<dbReference type="InterPro" id="IPR011330">
    <property type="entry name" value="Glyco_hydro/deAcase_b/a-brl"/>
</dbReference>
<sequence length="761" mass="81745">MKPSQFLPRFLLTALAVASVVNGHPKKGQKSHPHEVGINHKPKEDPALAIKPLPLKDITVNNVQLKVNTSAPVADGPGLKNTKRALEDRAVTATTVSSTILVIARDAASANSGFSGLKAYGIPYETLIVPMGGTPLPTLNSSPTAGNFGGIVIVAEVSYDFGGTLGYQSALTNDQWNAIYAYQLSFGVRLVRIDVYPSASTGTTALGGCCGDGVEQTMQLTSTAKFPTSGLKTGATMSTVGLWHYPASVTDATIATSFATLGASGSFAAGATVGVTNDIGGRQQMVFFIGFATDWSPTSNWLQHAWINYITRGLYTGYKRVNLVTQIDDMFLNSDIYKPTGTTFKIRTSDLSAHKSWTTTINNKMSPGSLYFVEIGHNGNGNIIAAENANNAGTKCGIGAIDLGDAAWHDTPLEFQKPLGTGTNLWPSTPATYPYTTACLNLDPLKVWFATPSNRDVFAHLSHTFTHEAQNNATYFDIKQEITWNQAWLTQSGIAAATKFSSQGIIPPAITGLHNGDALQAWADAGITNCVGDNSRAPLRNTQSEHWALITNVADNGYAGIQVTPRWPTNIYYNCDLPDCTTQEWIDFSAGWGTFADLLNYEKGVTSRYLYGLRHDGYMFHQANLRQADVPNVTINGVSAKLSIFQAWVETIVQEIVRTTSWPIRTLKHDDLSQAFADRKTRDDCAPKATYIVNPTTSKITGITVSANGNTCGKPIPVTVPGTVTSTAGATQEKFGSDPLTLWTPLGGATKTYTLTTPIDL</sequence>
<gene>
    <name evidence="6" type="ORF">BJ875DRAFT_382932</name>
</gene>
<dbReference type="PANTHER" id="PTHR31002">
    <property type="entry name" value="SERIPAUPERIN"/>
    <property type="match status" value="1"/>
</dbReference>
<evidence type="ECO:0000256" key="2">
    <source>
        <dbReference type="SAM" id="SignalP"/>
    </source>
</evidence>
<evidence type="ECO:0008006" key="8">
    <source>
        <dbReference type="Google" id="ProtNLM"/>
    </source>
</evidence>
<dbReference type="SUPFAM" id="SSF88713">
    <property type="entry name" value="Glycoside hydrolase/deacetylase"/>
    <property type="match status" value="1"/>
</dbReference>
<dbReference type="InterPro" id="IPR056826">
    <property type="entry name" value="Agd3_CE"/>
</dbReference>
<dbReference type="Pfam" id="PF25116">
    <property type="entry name" value="CBM87_Agd3"/>
    <property type="match status" value="1"/>
</dbReference>
<feature type="signal peptide" evidence="2">
    <location>
        <begin position="1"/>
        <end position="23"/>
    </location>
</feature>
<dbReference type="EMBL" id="MU251601">
    <property type="protein sequence ID" value="KAG9231452.1"/>
    <property type="molecule type" value="Genomic_DNA"/>
</dbReference>
<protein>
    <recommendedName>
        <fullName evidence="8">Extracellular serine-rich protein</fullName>
    </recommendedName>
</protein>
<feature type="region of interest" description="Disordered" evidence="1">
    <location>
        <begin position="23"/>
        <end position="44"/>
    </location>
</feature>
<dbReference type="InterPro" id="IPR056825">
    <property type="entry name" value="Agd3_C"/>
</dbReference>
<keyword evidence="7" id="KW-1185">Reference proteome</keyword>
<accession>A0A9P7YDZ3</accession>